<evidence type="ECO:0000256" key="4">
    <source>
        <dbReference type="ARBA" id="ARBA00023136"/>
    </source>
</evidence>
<dbReference type="AlphaFoldDB" id="A0A8H6SJA5"/>
<keyword evidence="2 6" id="KW-0812">Transmembrane</keyword>
<reference evidence="8" key="1">
    <citation type="submission" date="2020-05" db="EMBL/GenBank/DDBJ databases">
        <title>Mycena genomes resolve the evolution of fungal bioluminescence.</title>
        <authorList>
            <person name="Tsai I.J."/>
        </authorList>
    </citation>
    <scope>NUCLEOTIDE SEQUENCE</scope>
    <source>
        <strain evidence="8">110903Hualien_Pintung</strain>
    </source>
</reference>
<keyword evidence="4 6" id="KW-0472">Membrane</keyword>
<keyword evidence="3 6" id="KW-1133">Transmembrane helix</keyword>
<feature type="transmembrane region" description="Helical" evidence="6">
    <location>
        <begin position="360"/>
        <end position="380"/>
    </location>
</feature>
<dbReference type="PRINTS" id="PR01036">
    <property type="entry name" value="TCRTETB"/>
</dbReference>
<evidence type="ECO:0000259" key="7">
    <source>
        <dbReference type="PROSITE" id="PS50850"/>
    </source>
</evidence>
<sequence>MESPPTSQAPLEQPVHTVTILTGRRLVVAFTAMLLSVLVMALDQTILATALPRIASDFNAFDLQGWVSGSFLLSQAVFLLPYGQLCRVFPAKWLLFIAIVIFQLGSLVCGVGQNIDALIAGRTVAGVGAAGIWVAMFQVMYQVTRLEDRPRLFGIFGAVFQISVVLGSIIGGLFTDKVSWRWCFFINLPVGAVSLAGVLFLLESNPPIGSDPTKRSWSHLMRQVLRMDFLGVALISGALTTLVLALQWGGNEKPWNDKAVISCLVLAVVLTVLFIVWEKYIGDRAMSPTTIFHSLSIYALMLFTFLARFCFVLFSYYIPIYYQAARDHSAIKSGVDLLPFLFGVSAAILGAAQIISWMRFYWHLLVLSPIFIAVGSGVLYTIDTSTSTAELVILQLIVGLGTGTGMQTALLALQFEFNMPDTIPLIGQATSLAMLFQLLGGTIGLAVATPVLSSTLTSAIARYAPTAPASVVALIRDSPTDIYTDPSVPSALIPGIVRAYTGSLRVVFVLGVPVSGLALLCAFAMNRIRIGQPKLEDPEVKDTEMKEMEAGVDEKRPSG</sequence>
<evidence type="ECO:0000313" key="8">
    <source>
        <dbReference type="EMBL" id="KAF7299681.1"/>
    </source>
</evidence>
<feature type="transmembrane region" description="Helical" evidence="6">
    <location>
        <begin position="392"/>
        <end position="413"/>
    </location>
</feature>
<dbReference type="Pfam" id="PF07690">
    <property type="entry name" value="MFS_1"/>
    <property type="match status" value="1"/>
</dbReference>
<dbReference type="Proteomes" id="UP000613580">
    <property type="component" value="Unassembled WGS sequence"/>
</dbReference>
<dbReference type="GO" id="GO:0022857">
    <property type="term" value="F:transmembrane transporter activity"/>
    <property type="evidence" value="ECO:0007669"/>
    <property type="project" value="InterPro"/>
</dbReference>
<feature type="transmembrane region" description="Helical" evidence="6">
    <location>
        <begin position="26"/>
        <end position="51"/>
    </location>
</feature>
<dbReference type="InterPro" id="IPR020846">
    <property type="entry name" value="MFS_dom"/>
</dbReference>
<feature type="transmembrane region" description="Helical" evidence="6">
    <location>
        <begin position="506"/>
        <end position="525"/>
    </location>
</feature>
<feature type="transmembrane region" description="Helical" evidence="6">
    <location>
        <begin position="93"/>
        <end position="113"/>
    </location>
</feature>
<comment type="caution">
    <text evidence="8">The sequence shown here is derived from an EMBL/GenBank/DDBJ whole genome shotgun (WGS) entry which is preliminary data.</text>
</comment>
<feature type="transmembrane region" description="Helical" evidence="6">
    <location>
        <begin position="259"/>
        <end position="277"/>
    </location>
</feature>
<keyword evidence="9" id="KW-1185">Reference proteome</keyword>
<dbReference type="InterPro" id="IPR011701">
    <property type="entry name" value="MFS"/>
</dbReference>
<evidence type="ECO:0000256" key="1">
    <source>
        <dbReference type="ARBA" id="ARBA00004141"/>
    </source>
</evidence>
<feature type="transmembrane region" description="Helical" evidence="6">
    <location>
        <begin position="152"/>
        <end position="173"/>
    </location>
</feature>
<evidence type="ECO:0000256" key="2">
    <source>
        <dbReference type="ARBA" id="ARBA00022692"/>
    </source>
</evidence>
<feature type="transmembrane region" description="Helical" evidence="6">
    <location>
        <begin position="337"/>
        <end position="355"/>
    </location>
</feature>
<feature type="transmembrane region" description="Helical" evidence="6">
    <location>
        <begin position="119"/>
        <end position="140"/>
    </location>
</feature>
<dbReference type="InterPro" id="IPR036259">
    <property type="entry name" value="MFS_trans_sf"/>
</dbReference>
<feature type="transmembrane region" description="Helical" evidence="6">
    <location>
        <begin position="425"/>
        <end position="448"/>
    </location>
</feature>
<name>A0A8H6SJA5_MYCCL</name>
<feature type="transmembrane region" description="Helical" evidence="6">
    <location>
        <begin position="179"/>
        <end position="202"/>
    </location>
</feature>
<dbReference type="OrthoDB" id="10021397at2759"/>
<comment type="subcellular location">
    <subcellularLocation>
        <location evidence="1">Membrane</location>
        <topology evidence="1">Multi-pass membrane protein</topology>
    </subcellularLocation>
</comment>
<protein>
    <submittedName>
        <fullName evidence="8">Major facilitator superfamily protein</fullName>
    </submittedName>
</protein>
<dbReference type="PROSITE" id="PS50850">
    <property type="entry name" value="MFS"/>
    <property type="match status" value="1"/>
</dbReference>
<feature type="region of interest" description="Disordered" evidence="5">
    <location>
        <begin position="535"/>
        <end position="559"/>
    </location>
</feature>
<organism evidence="8 9">
    <name type="scientific">Mycena chlorophos</name>
    <name type="common">Agaric fungus</name>
    <name type="synonym">Agaricus chlorophos</name>
    <dbReference type="NCBI Taxonomy" id="658473"/>
    <lineage>
        <taxon>Eukaryota</taxon>
        <taxon>Fungi</taxon>
        <taxon>Dikarya</taxon>
        <taxon>Basidiomycota</taxon>
        <taxon>Agaricomycotina</taxon>
        <taxon>Agaricomycetes</taxon>
        <taxon>Agaricomycetidae</taxon>
        <taxon>Agaricales</taxon>
        <taxon>Marasmiineae</taxon>
        <taxon>Mycenaceae</taxon>
        <taxon>Mycena</taxon>
    </lineage>
</organism>
<dbReference type="EMBL" id="JACAZE010000014">
    <property type="protein sequence ID" value="KAF7299681.1"/>
    <property type="molecule type" value="Genomic_DNA"/>
</dbReference>
<evidence type="ECO:0000313" key="9">
    <source>
        <dbReference type="Proteomes" id="UP000613580"/>
    </source>
</evidence>
<proteinExistence type="predicted"/>
<evidence type="ECO:0000256" key="6">
    <source>
        <dbReference type="SAM" id="Phobius"/>
    </source>
</evidence>
<evidence type="ECO:0000256" key="5">
    <source>
        <dbReference type="SAM" id="MobiDB-lite"/>
    </source>
</evidence>
<feature type="transmembrane region" description="Helical" evidence="6">
    <location>
        <begin position="63"/>
        <end position="81"/>
    </location>
</feature>
<accession>A0A8H6SJA5</accession>
<dbReference type="Gene3D" id="1.20.1250.20">
    <property type="entry name" value="MFS general substrate transporter like domains"/>
    <property type="match status" value="1"/>
</dbReference>
<gene>
    <name evidence="8" type="ORF">HMN09_00973600</name>
</gene>
<dbReference type="Gene3D" id="1.20.1720.10">
    <property type="entry name" value="Multidrug resistance protein D"/>
    <property type="match status" value="1"/>
</dbReference>
<dbReference type="CDD" id="cd17502">
    <property type="entry name" value="MFS_Azr1_MDR_like"/>
    <property type="match status" value="1"/>
</dbReference>
<feature type="transmembrane region" description="Helical" evidence="6">
    <location>
        <begin position="297"/>
        <end position="317"/>
    </location>
</feature>
<feature type="transmembrane region" description="Helical" evidence="6">
    <location>
        <begin position="223"/>
        <end position="247"/>
    </location>
</feature>
<feature type="domain" description="Major facilitator superfamily (MFS) profile" evidence="7">
    <location>
        <begin position="29"/>
        <end position="529"/>
    </location>
</feature>
<dbReference type="PANTHER" id="PTHR23501:SF198">
    <property type="entry name" value="AZOLE RESISTANCE PROTEIN 1-RELATED"/>
    <property type="match status" value="1"/>
</dbReference>
<dbReference type="PANTHER" id="PTHR23501">
    <property type="entry name" value="MAJOR FACILITATOR SUPERFAMILY"/>
    <property type="match status" value="1"/>
</dbReference>
<dbReference type="GO" id="GO:0005886">
    <property type="term" value="C:plasma membrane"/>
    <property type="evidence" value="ECO:0007669"/>
    <property type="project" value="TreeGrafter"/>
</dbReference>
<evidence type="ECO:0000256" key="3">
    <source>
        <dbReference type="ARBA" id="ARBA00022989"/>
    </source>
</evidence>
<dbReference type="SUPFAM" id="SSF103473">
    <property type="entry name" value="MFS general substrate transporter"/>
    <property type="match status" value="1"/>
</dbReference>